<dbReference type="InterPro" id="IPR043128">
    <property type="entry name" value="Rev_trsase/Diguanyl_cyclase"/>
</dbReference>
<dbReference type="SMART" id="SM00267">
    <property type="entry name" value="GGDEF"/>
    <property type="match status" value="1"/>
</dbReference>
<dbReference type="Proteomes" id="UP000438182">
    <property type="component" value="Unassembled WGS sequence"/>
</dbReference>
<evidence type="ECO:0000313" key="3">
    <source>
        <dbReference type="EMBL" id="MWB98747.1"/>
    </source>
</evidence>
<feature type="transmembrane region" description="Helical" evidence="1">
    <location>
        <begin position="94"/>
        <end position="114"/>
    </location>
</feature>
<evidence type="ECO:0000256" key="1">
    <source>
        <dbReference type="SAM" id="Phobius"/>
    </source>
</evidence>
<feature type="transmembrane region" description="Helical" evidence="1">
    <location>
        <begin position="151"/>
        <end position="175"/>
    </location>
</feature>
<dbReference type="RefSeq" id="WP_160424361.1">
    <property type="nucleotide sequence ID" value="NZ_WSTA01000035.1"/>
</dbReference>
<keyword evidence="1" id="KW-0812">Transmembrane</keyword>
<keyword evidence="4" id="KW-1185">Reference proteome</keyword>
<dbReference type="EMBL" id="WSTA01000035">
    <property type="protein sequence ID" value="MWB98747.1"/>
    <property type="molecule type" value="Genomic_DNA"/>
</dbReference>
<comment type="caution">
    <text evidence="3">The sequence shown here is derived from an EMBL/GenBank/DDBJ whole genome shotgun (WGS) entry which is preliminary data.</text>
</comment>
<evidence type="ECO:0000313" key="4">
    <source>
        <dbReference type="Proteomes" id="UP000438182"/>
    </source>
</evidence>
<proteinExistence type="predicted"/>
<dbReference type="AlphaFoldDB" id="A0A6I4P5E7"/>
<feature type="transmembrane region" description="Helical" evidence="1">
    <location>
        <begin position="181"/>
        <end position="207"/>
    </location>
</feature>
<dbReference type="SUPFAM" id="SSF55073">
    <property type="entry name" value="Nucleotide cyclase"/>
    <property type="match status" value="1"/>
</dbReference>
<feature type="transmembrane region" description="Helical" evidence="1">
    <location>
        <begin position="38"/>
        <end position="58"/>
    </location>
</feature>
<protein>
    <submittedName>
        <fullName evidence="3">Diguanylate cyclase</fullName>
    </submittedName>
</protein>
<organism evidence="3 4">
    <name type="scientific">Agromyces seonyuensis</name>
    <dbReference type="NCBI Taxonomy" id="2662446"/>
    <lineage>
        <taxon>Bacteria</taxon>
        <taxon>Bacillati</taxon>
        <taxon>Actinomycetota</taxon>
        <taxon>Actinomycetes</taxon>
        <taxon>Micrococcales</taxon>
        <taxon>Microbacteriaceae</taxon>
        <taxon>Agromyces</taxon>
    </lineage>
</organism>
<feature type="domain" description="GGDEF" evidence="2">
    <location>
        <begin position="253"/>
        <end position="386"/>
    </location>
</feature>
<reference evidence="3 4" key="1">
    <citation type="submission" date="2019-12" db="EMBL/GenBank/DDBJ databases">
        <authorList>
            <person name="Kim Y.S."/>
        </authorList>
    </citation>
    <scope>NUCLEOTIDE SEQUENCE [LARGE SCALE GENOMIC DNA]</scope>
    <source>
        <strain evidence="3 4">MMS17-SY077</strain>
    </source>
</reference>
<keyword evidence="1" id="KW-1133">Transmembrane helix</keyword>
<name>A0A6I4P5E7_9MICO</name>
<sequence length="390" mass="41033">MNVDVGTVQLAATVVTAVCGGLFLIDAFLRRPDLAGRYWALMYVAAMLASIAYSIWHLRSDVSWVGRAIGHAAAAAAPLYLWSGARAANRRPRTFGWLAPIAAVAVLGAVFADGPEADEWAGAIVLSIAVAAGALLAALEFRGGDLGGNPTARSLSIFLLFAVGYSLLRPIAYLIRGPDEFVVTWFGSATTGLGYIAVVIVTTVTIVQMQSVRLDGSIGGRADRRSLTTEMLDEASFEALARDQLDRGTYHRVQLVLMDIEIDDRETLQQAYGRGSVEVFLAESTASLRRSAPPGAVIGHASTPGEYRMLLPGPSIEAVVERARAIQAGLRDLDEPGEVGVTLTASIGLAGTDAAGYDYDELVAAARRAVTEAQAEGGDEVVVAARGEGA</sequence>
<dbReference type="InterPro" id="IPR000160">
    <property type="entry name" value="GGDEF_dom"/>
</dbReference>
<dbReference type="PROSITE" id="PS50887">
    <property type="entry name" value="GGDEF"/>
    <property type="match status" value="1"/>
</dbReference>
<dbReference type="Pfam" id="PF00990">
    <property type="entry name" value="GGDEF"/>
    <property type="match status" value="1"/>
</dbReference>
<gene>
    <name evidence="3" type="ORF">GB864_09340</name>
</gene>
<accession>A0A6I4P5E7</accession>
<feature type="transmembrane region" description="Helical" evidence="1">
    <location>
        <begin position="64"/>
        <end position="82"/>
    </location>
</feature>
<dbReference type="Gene3D" id="3.30.70.270">
    <property type="match status" value="1"/>
</dbReference>
<keyword evidence="1" id="KW-0472">Membrane</keyword>
<evidence type="ECO:0000259" key="2">
    <source>
        <dbReference type="PROSITE" id="PS50887"/>
    </source>
</evidence>
<feature type="transmembrane region" description="Helical" evidence="1">
    <location>
        <begin position="6"/>
        <end position="29"/>
    </location>
</feature>
<dbReference type="InterPro" id="IPR029787">
    <property type="entry name" value="Nucleotide_cyclase"/>
</dbReference>
<feature type="transmembrane region" description="Helical" evidence="1">
    <location>
        <begin position="120"/>
        <end position="139"/>
    </location>
</feature>